<evidence type="ECO:0000313" key="1">
    <source>
        <dbReference type="EMBL" id="OJJ70635.1"/>
    </source>
</evidence>
<protein>
    <submittedName>
        <fullName evidence="1">Uncharacterized protein</fullName>
    </submittedName>
</protein>
<dbReference type="OrthoDB" id="76567at2759"/>
<name>A0A1L9UG42_ASPBC</name>
<dbReference type="VEuPathDB" id="FungiDB:ASPBRDRAFT_197336"/>
<dbReference type="OMA" id="MADFMED"/>
<dbReference type="Proteomes" id="UP000184499">
    <property type="component" value="Unassembled WGS sequence"/>
</dbReference>
<sequence length="186" mass="20748">MMRAQGYISHESLRPHYAATIGGFNGHFSGSYIKPDCFIVPDDRILPSVALEVGYRESYNQLKADADLLLEGCQGNIRAVIIVKLSVLGLEDTKCESGFVEVHEYDAASGAGKMRGRREILYPIPEDHAQQCITLQWEDIVRDNMDMLLLRPAPPSPPPLMLDDLRKCVDVGVKRHDIAREISGLK</sequence>
<reference evidence="2" key="1">
    <citation type="journal article" date="2017" name="Genome Biol.">
        <title>Comparative genomics reveals high biological diversity and specific adaptations in the industrially and medically important fungal genus Aspergillus.</title>
        <authorList>
            <person name="de Vries R.P."/>
            <person name="Riley R."/>
            <person name="Wiebenga A."/>
            <person name="Aguilar-Osorio G."/>
            <person name="Amillis S."/>
            <person name="Uchima C.A."/>
            <person name="Anderluh G."/>
            <person name="Asadollahi M."/>
            <person name="Askin M."/>
            <person name="Barry K."/>
            <person name="Battaglia E."/>
            <person name="Bayram O."/>
            <person name="Benocci T."/>
            <person name="Braus-Stromeyer S.A."/>
            <person name="Caldana C."/>
            <person name="Canovas D."/>
            <person name="Cerqueira G.C."/>
            <person name="Chen F."/>
            <person name="Chen W."/>
            <person name="Choi C."/>
            <person name="Clum A."/>
            <person name="Dos Santos R.A."/>
            <person name="Damasio A.R."/>
            <person name="Diallinas G."/>
            <person name="Emri T."/>
            <person name="Fekete E."/>
            <person name="Flipphi M."/>
            <person name="Freyberg S."/>
            <person name="Gallo A."/>
            <person name="Gournas C."/>
            <person name="Habgood R."/>
            <person name="Hainaut M."/>
            <person name="Harispe M.L."/>
            <person name="Henrissat B."/>
            <person name="Hilden K.S."/>
            <person name="Hope R."/>
            <person name="Hossain A."/>
            <person name="Karabika E."/>
            <person name="Karaffa L."/>
            <person name="Karanyi Z."/>
            <person name="Krasevec N."/>
            <person name="Kuo A."/>
            <person name="Kusch H."/>
            <person name="LaButti K."/>
            <person name="Lagendijk E.L."/>
            <person name="Lapidus A."/>
            <person name="Levasseur A."/>
            <person name="Lindquist E."/>
            <person name="Lipzen A."/>
            <person name="Logrieco A.F."/>
            <person name="MacCabe A."/>
            <person name="Maekelae M.R."/>
            <person name="Malavazi I."/>
            <person name="Melin P."/>
            <person name="Meyer V."/>
            <person name="Mielnichuk N."/>
            <person name="Miskei M."/>
            <person name="Molnar A.P."/>
            <person name="Mule G."/>
            <person name="Ngan C.Y."/>
            <person name="Orejas M."/>
            <person name="Orosz E."/>
            <person name="Ouedraogo J.P."/>
            <person name="Overkamp K.M."/>
            <person name="Park H.-S."/>
            <person name="Perrone G."/>
            <person name="Piumi F."/>
            <person name="Punt P.J."/>
            <person name="Ram A.F."/>
            <person name="Ramon A."/>
            <person name="Rauscher S."/>
            <person name="Record E."/>
            <person name="Riano-Pachon D.M."/>
            <person name="Robert V."/>
            <person name="Roehrig J."/>
            <person name="Ruller R."/>
            <person name="Salamov A."/>
            <person name="Salih N.S."/>
            <person name="Samson R.A."/>
            <person name="Sandor E."/>
            <person name="Sanguinetti M."/>
            <person name="Schuetze T."/>
            <person name="Sepcic K."/>
            <person name="Shelest E."/>
            <person name="Sherlock G."/>
            <person name="Sophianopoulou V."/>
            <person name="Squina F.M."/>
            <person name="Sun H."/>
            <person name="Susca A."/>
            <person name="Todd R.B."/>
            <person name="Tsang A."/>
            <person name="Unkles S.E."/>
            <person name="van de Wiele N."/>
            <person name="van Rossen-Uffink D."/>
            <person name="Oliveira J.V."/>
            <person name="Vesth T.C."/>
            <person name="Visser J."/>
            <person name="Yu J.-H."/>
            <person name="Zhou M."/>
            <person name="Andersen M.R."/>
            <person name="Archer D.B."/>
            <person name="Baker S.E."/>
            <person name="Benoit I."/>
            <person name="Brakhage A.A."/>
            <person name="Braus G.H."/>
            <person name="Fischer R."/>
            <person name="Frisvad J.C."/>
            <person name="Goldman G.H."/>
            <person name="Houbraken J."/>
            <person name="Oakley B."/>
            <person name="Pocsi I."/>
            <person name="Scazzocchio C."/>
            <person name="Seiboth B."/>
            <person name="vanKuyk P.A."/>
            <person name="Wortman J."/>
            <person name="Dyer P.S."/>
            <person name="Grigoriev I.V."/>
        </authorList>
    </citation>
    <scope>NUCLEOTIDE SEQUENCE [LARGE SCALE GENOMIC DNA]</scope>
    <source>
        <strain evidence="2">CBS 101740 / IMI 381727 / IBT 21946</strain>
    </source>
</reference>
<dbReference type="EMBL" id="KV878686">
    <property type="protein sequence ID" value="OJJ70635.1"/>
    <property type="molecule type" value="Genomic_DNA"/>
</dbReference>
<evidence type="ECO:0000313" key="2">
    <source>
        <dbReference type="Proteomes" id="UP000184499"/>
    </source>
</evidence>
<dbReference type="AlphaFoldDB" id="A0A1L9UG42"/>
<organism evidence="1 2">
    <name type="scientific">Aspergillus brasiliensis (strain CBS 101740 / IMI 381727 / IBT 21946)</name>
    <dbReference type="NCBI Taxonomy" id="767769"/>
    <lineage>
        <taxon>Eukaryota</taxon>
        <taxon>Fungi</taxon>
        <taxon>Dikarya</taxon>
        <taxon>Ascomycota</taxon>
        <taxon>Pezizomycotina</taxon>
        <taxon>Eurotiomycetes</taxon>
        <taxon>Eurotiomycetidae</taxon>
        <taxon>Eurotiales</taxon>
        <taxon>Aspergillaceae</taxon>
        <taxon>Aspergillus</taxon>
        <taxon>Aspergillus subgen. Circumdati</taxon>
    </lineage>
</organism>
<accession>A0A1L9UG42</accession>
<dbReference type="RefSeq" id="XP_067477883.1">
    <property type="nucleotide sequence ID" value="XM_067621084.1"/>
</dbReference>
<keyword evidence="2" id="KW-1185">Reference proteome</keyword>
<proteinExistence type="predicted"/>
<gene>
    <name evidence="1" type="ORF">ASPBRDRAFT_197336</name>
</gene>
<dbReference type="GeneID" id="93573572"/>